<feature type="region of interest" description="Disordered" evidence="1">
    <location>
        <begin position="260"/>
        <end position="297"/>
    </location>
</feature>
<evidence type="ECO:0000256" key="2">
    <source>
        <dbReference type="SAM" id="Phobius"/>
    </source>
</evidence>
<accession>A0A0C9W571</accession>
<feature type="compositionally biased region" description="Basic and acidic residues" evidence="1">
    <location>
        <begin position="203"/>
        <end position="213"/>
    </location>
</feature>
<evidence type="ECO:0000256" key="1">
    <source>
        <dbReference type="SAM" id="MobiDB-lite"/>
    </source>
</evidence>
<feature type="region of interest" description="Disordered" evidence="1">
    <location>
        <begin position="785"/>
        <end position="851"/>
    </location>
</feature>
<reference evidence="3 4" key="1">
    <citation type="submission" date="2014-04" db="EMBL/GenBank/DDBJ databases">
        <title>Evolutionary Origins and Diversification of the Mycorrhizal Mutualists.</title>
        <authorList>
            <consortium name="DOE Joint Genome Institute"/>
            <consortium name="Mycorrhizal Genomics Consortium"/>
            <person name="Kohler A."/>
            <person name="Kuo A."/>
            <person name="Nagy L.G."/>
            <person name="Floudas D."/>
            <person name="Copeland A."/>
            <person name="Barry K.W."/>
            <person name="Cichocki N."/>
            <person name="Veneault-Fourrey C."/>
            <person name="LaButti K."/>
            <person name="Lindquist E.A."/>
            <person name="Lipzen A."/>
            <person name="Lundell T."/>
            <person name="Morin E."/>
            <person name="Murat C."/>
            <person name="Riley R."/>
            <person name="Ohm R."/>
            <person name="Sun H."/>
            <person name="Tunlid A."/>
            <person name="Henrissat B."/>
            <person name="Grigoriev I.V."/>
            <person name="Hibbett D.S."/>
            <person name="Martin F."/>
        </authorList>
    </citation>
    <scope>NUCLEOTIDE SEQUENCE [LARGE SCALE GENOMIC DNA]</scope>
    <source>
        <strain evidence="3 4">MD-312</strain>
    </source>
</reference>
<feature type="region of interest" description="Disordered" evidence="1">
    <location>
        <begin position="1"/>
        <end position="99"/>
    </location>
</feature>
<feature type="region of interest" description="Disordered" evidence="1">
    <location>
        <begin position="519"/>
        <end position="572"/>
    </location>
</feature>
<dbReference type="EMBL" id="KN839860">
    <property type="protein sequence ID" value="KIJ61758.1"/>
    <property type="molecule type" value="Genomic_DNA"/>
</dbReference>
<name>A0A0C9W571_9AGAM</name>
<sequence length="893" mass="94259">MRTGALGSLFDSNSSPKRRNRRYGLVWGPNGQASLVGFGTDTGAPPVASPTLHVTQSPLDHSSTPALTSIPTQRSQSLSKGKTAASSIPDLAETSVPGSVSSTSISAALTSSFSVNPTTTTTGTDSASSTTTDTDSSLPSIPTGNAATPTPTAVTSPKDHGYGAPFYLAVVLGSLCAVACVAAFIAWWIRSRSRNRMRRALEDPWGDGEHGREPSMAGDFDEDGGESLRSGAALSNDAHRDATTSEYYLPASIVQRSTADPFSFPHGIPTPTDDRALRNSIGRSGLAQGPYPSLPSSQNPYFAHNLCSMQSPYHGLPSSQAANTRARPNPDRLQTGMSVQESTHTLGKLRVANMVPGDVTSGDEGGMSRPGVGGGDVRLTPTFEDDGEGVDYSGVDNRGIIAQGTGIIHRMRPSSAPEDDETPERPGPATVPWGRRTSTSAALRRTVREDPSTTVNAYKTPRYGGNWHQMLGSGFTLGLNQPDSENQELEDKALPRPPAHPQGWTNTLKSSFMHALGAVAGNRSPAGPDRESQTEDTITSSGFTPAPQRITSRRSLDSQPHADLGPGDSSLTLTRTQSASLLVSRDRLHALHEISGGPITRGVAHYPSDQTWMPGPSQGLSRSTLQVGPGYGQSQATLQYGYGDSQATFKNPGRPGYGMAPGWAQESQAPLIGNEAPMGATIPLPPPFANSNANLSTRDQQYNLPESTRHPRSSHADSGSVYSTDSAAAAASANLRNYGYGGTSRSRLGLGLNQVTLIPSPSPSPAPSLMPSQLALPIPPTQIQMQSPFQPTLLPRPRSRSSTLRSGSSTLRSGSTSLVSSSTTSTRVSRKKGVTSRRKRPAPIQRTSSTASSIISFESGSVGLTIREEAARRALMERRRKLGVAGSAERLRR</sequence>
<keyword evidence="2" id="KW-1133">Transmembrane helix</keyword>
<feature type="region of interest" description="Disordered" evidence="1">
    <location>
        <begin position="314"/>
        <end position="334"/>
    </location>
</feature>
<dbReference type="Proteomes" id="UP000053820">
    <property type="component" value="Unassembled WGS sequence"/>
</dbReference>
<feature type="region of interest" description="Disordered" evidence="1">
    <location>
        <begin position="114"/>
        <end position="155"/>
    </location>
</feature>
<feature type="compositionally biased region" description="Polar residues" evidence="1">
    <location>
        <begin position="52"/>
        <end position="86"/>
    </location>
</feature>
<evidence type="ECO:0000313" key="3">
    <source>
        <dbReference type="EMBL" id="KIJ61758.1"/>
    </source>
</evidence>
<proteinExistence type="predicted"/>
<feature type="transmembrane region" description="Helical" evidence="2">
    <location>
        <begin position="166"/>
        <end position="189"/>
    </location>
</feature>
<keyword evidence="2" id="KW-0472">Membrane</keyword>
<evidence type="ECO:0000313" key="4">
    <source>
        <dbReference type="Proteomes" id="UP000053820"/>
    </source>
</evidence>
<dbReference type="OrthoDB" id="3061923at2759"/>
<keyword evidence="4" id="KW-1185">Reference proteome</keyword>
<feature type="region of interest" description="Disordered" evidence="1">
    <location>
        <begin position="674"/>
        <end position="695"/>
    </location>
</feature>
<feature type="region of interest" description="Disordered" evidence="1">
    <location>
        <begin position="411"/>
        <end position="438"/>
    </location>
</feature>
<protein>
    <submittedName>
        <fullName evidence="3">Uncharacterized protein</fullName>
    </submittedName>
</protein>
<dbReference type="HOGENOM" id="CLU_008892_0_0_1"/>
<feature type="region of interest" description="Disordered" evidence="1">
    <location>
        <begin position="474"/>
        <end position="506"/>
    </location>
</feature>
<keyword evidence="2" id="KW-0812">Transmembrane</keyword>
<gene>
    <name evidence="3" type="ORF">HYDPIDRAFT_31084</name>
</gene>
<dbReference type="AlphaFoldDB" id="A0A0C9W571"/>
<feature type="compositionally biased region" description="Low complexity" evidence="1">
    <location>
        <begin position="792"/>
        <end position="827"/>
    </location>
</feature>
<organism evidence="3 4">
    <name type="scientific">Hydnomerulius pinastri MD-312</name>
    <dbReference type="NCBI Taxonomy" id="994086"/>
    <lineage>
        <taxon>Eukaryota</taxon>
        <taxon>Fungi</taxon>
        <taxon>Dikarya</taxon>
        <taxon>Basidiomycota</taxon>
        <taxon>Agaricomycotina</taxon>
        <taxon>Agaricomycetes</taxon>
        <taxon>Agaricomycetidae</taxon>
        <taxon>Boletales</taxon>
        <taxon>Boletales incertae sedis</taxon>
        <taxon>Leucogyrophana</taxon>
    </lineage>
</organism>
<feature type="region of interest" description="Disordered" evidence="1">
    <location>
        <begin position="203"/>
        <end position="238"/>
    </location>
</feature>
<feature type="compositionally biased region" description="Polar residues" evidence="1">
    <location>
        <begin position="314"/>
        <end position="323"/>
    </location>
</feature>
<feature type="compositionally biased region" description="Basic residues" evidence="1">
    <location>
        <begin position="828"/>
        <end position="841"/>
    </location>
</feature>